<dbReference type="InterPro" id="IPR055141">
    <property type="entry name" value="TADA2A_B-like_dom"/>
</dbReference>
<comment type="caution">
    <text evidence="3">The sequence shown here is derived from an EMBL/GenBank/DDBJ whole genome shotgun (WGS) entry which is preliminary data.</text>
</comment>
<dbReference type="Gene3D" id="1.10.10.10">
    <property type="entry name" value="Winged helix-like DNA-binding domain superfamily/Winged helix DNA-binding domain"/>
    <property type="match status" value="1"/>
</dbReference>
<sequence>MPGRLEFEEEAEDEAEKVVQDMVFDADEAEEDVELKLLILQIYNEKLSLRAERKRLMLKDNLLDYKTNNAIDKKRSKEERELYTRIKPFARIMSSSDFNEFSDDIMNEFKIRNRIMQLQNWRRNGITLLEDGEYYEKEKISRVSKLTLSSPNISSKERHTLNSGRSHSRMSTPTEGKLKRRNISADPLDISEAPDYNLLSDGEKLLCQELRIYPKPYLCIKELLFKELLNSGGVLNQEKVSSIVKLEPSKTSRIYHYFVKQKWCQVS</sequence>
<dbReference type="Pfam" id="PF22941">
    <property type="entry name" value="TADA2A-like_3rd"/>
    <property type="match status" value="1"/>
</dbReference>
<dbReference type="GO" id="GO:0005634">
    <property type="term" value="C:nucleus"/>
    <property type="evidence" value="ECO:0007669"/>
    <property type="project" value="TreeGrafter"/>
</dbReference>
<keyword evidence="4" id="KW-1185">Reference proteome</keyword>
<dbReference type="Pfam" id="PF04433">
    <property type="entry name" value="SWIRM"/>
    <property type="match status" value="1"/>
</dbReference>
<name>A0A1Q2YCX0_9ASCO</name>
<protein>
    <recommendedName>
        <fullName evidence="2">SWIRM domain-containing protein</fullName>
    </recommendedName>
</protein>
<dbReference type="SUPFAM" id="SSF46689">
    <property type="entry name" value="Homeodomain-like"/>
    <property type="match status" value="1"/>
</dbReference>
<dbReference type="PROSITE" id="PS50934">
    <property type="entry name" value="SWIRM"/>
    <property type="match status" value="1"/>
</dbReference>
<accession>A0A1Q2YCX0</accession>
<dbReference type="OrthoDB" id="270417at2759"/>
<reference evidence="3 4" key="1">
    <citation type="submission" date="2016-08" db="EMBL/GenBank/DDBJ databases">
        <title>Whole genome shotgun sequence of Pichia membranifaciens KS47-1.</title>
        <authorList>
            <person name="Konishi M."/>
            <person name="Ishida M."/>
            <person name="Arakawa T."/>
            <person name="Kato Y."/>
            <person name="Horiuchi J."/>
        </authorList>
    </citation>
    <scope>NUCLEOTIDE SEQUENCE [LARGE SCALE GENOMIC DNA]</scope>
    <source>
        <strain evidence="3 4">KS47-1</strain>
    </source>
</reference>
<dbReference type="InterPro" id="IPR036388">
    <property type="entry name" value="WH-like_DNA-bd_sf"/>
</dbReference>
<dbReference type="EMBL" id="BDGI01000032">
    <property type="protein sequence ID" value="GAV27348.1"/>
    <property type="molecule type" value="Genomic_DNA"/>
</dbReference>
<dbReference type="GO" id="GO:0003713">
    <property type="term" value="F:transcription coactivator activity"/>
    <property type="evidence" value="ECO:0007669"/>
    <property type="project" value="TreeGrafter"/>
</dbReference>
<dbReference type="PANTHER" id="PTHR12374">
    <property type="entry name" value="TRANSCRIPTIONAL ADAPTOR 2 ADA2 -RELATED"/>
    <property type="match status" value="1"/>
</dbReference>
<feature type="compositionally biased region" description="Polar residues" evidence="1">
    <location>
        <begin position="161"/>
        <end position="174"/>
    </location>
</feature>
<dbReference type="FunFam" id="1.10.10.10:FF:000087">
    <property type="entry name" value="Transcriptional adapter 2"/>
    <property type="match status" value="1"/>
</dbReference>
<dbReference type="Proteomes" id="UP000186136">
    <property type="component" value="Unassembled WGS sequence"/>
</dbReference>
<dbReference type="GO" id="GO:0006357">
    <property type="term" value="P:regulation of transcription by RNA polymerase II"/>
    <property type="evidence" value="ECO:0007669"/>
    <property type="project" value="TreeGrafter"/>
</dbReference>
<evidence type="ECO:0000259" key="2">
    <source>
        <dbReference type="PROSITE" id="PS50934"/>
    </source>
</evidence>
<organism evidence="3 4">
    <name type="scientific">Pichia membranifaciens</name>
    <dbReference type="NCBI Taxonomy" id="4926"/>
    <lineage>
        <taxon>Eukaryota</taxon>
        <taxon>Fungi</taxon>
        <taxon>Dikarya</taxon>
        <taxon>Ascomycota</taxon>
        <taxon>Saccharomycotina</taxon>
        <taxon>Pichiomycetes</taxon>
        <taxon>Pichiales</taxon>
        <taxon>Pichiaceae</taxon>
        <taxon>Pichia</taxon>
    </lineage>
</organism>
<evidence type="ECO:0000256" key="1">
    <source>
        <dbReference type="SAM" id="MobiDB-lite"/>
    </source>
</evidence>
<dbReference type="GO" id="GO:0070461">
    <property type="term" value="C:SAGA-type complex"/>
    <property type="evidence" value="ECO:0007669"/>
    <property type="project" value="TreeGrafter"/>
</dbReference>
<feature type="region of interest" description="Disordered" evidence="1">
    <location>
        <begin position="154"/>
        <end position="178"/>
    </location>
</feature>
<dbReference type="PANTHER" id="PTHR12374:SF20">
    <property type="entry name" value="TRANSCRIPTIONAL ADAPTER 2-ALPHA"/>
    <property type="match status" value="1"/>
</dbReference>
<dbReference type="GO" id="GO:0003682">
    <property type="term" value="F:chromatin binding"/>
    <property type="evidence" value="ECO:0007669"/>
    <property type="project" value="TreeGrafter"/>
</dbReference>
<evidence type="ECO:0000313" key="4">
    <source>
        <dbReference type="Proteomes" id="UP000186136"/>
    </source>
</evidence>
<proteinExistence type="predicted"/>
<dbReference type="GO" id="GO:0006338">
    <property type="term" value="P:chromatin remodeling"/>
    <property type="evidence" value="ECO:0007669"/>
    <property type="project" value="TreeGrafter"/>
</dbReference>
<dbReference type="AlphaFoldDB" id="A0A1Q2YCX0"/>
<dbReference type="InterPro" id="IPR007526">
    <property type="entry name" value="SWIRM"/>
</dbReference>
<gene>
    <name evidence="3" type="ORF">PMKS-000812</name>
</gene>
<dbReference type="InterPro" id="IPR009057">
    <property type="entry name" value="Homeodomain-like_sf"/>
</dbReference>
<evidence type="ECO:0000313" key="3">
    <source>
        <dbReference type="EMBL" id="GAV27348.1"/>
    </source>
</evidence>
<feature type="domain" description="SWIRM" evidence="2">
    <location>
        <begin position="179"/>
        <end position="267"/>
    </location>
</feature>